<keyword evidence="1" id="KW-1133">Transmembrane helix</keyword>
<protein>
    <submittedName>
        <fullName evidence="2">Uncharacterized protein</fullName>
    </submittedName>
</protein>
<keyword evidence="3" id="KW-1185">Reference proteome</keyword>
<evidence type="ECO:0000256" key="1">
    <source>
        <dbReference type="SAM" id="Phobius"/>
    </source>
</evidence>
<keyword evidence="1" id="KW-0812">Transmembrane</keyword>
<comment type="caution">
    <text evidence="2">The sequence shown here is derived from an EMBL/GenBank/DDBJ whole genome shotgun (WGS) entry which is preliminary data.</text>
</comment>
<name>A0A0A2TC39_9BACI</name>
<evidence type="ECO:0000313" key="2">
    <source>
        <dbReference type="EMBL" id="KGP71993.1"/>
    </source>
</evidence>
<dbReference type="EMBL" id="AVBF01000041">
    <property type="protein sequence ID" value="KGP71993.1"/>
    <property type="molecule type" value="Genomic_DNA"/>
</dbReference>
<accession>A0A0A2TC39</accession>
<feature type="transmembrane region" description="Helical" evidence="1">
    <location>
        <begin position="7"/>
        <end position="27"/>
    </location>
</feature>
<dbReference type="AlphaFoldDB" id="A0A0A2TC39"/>
<gene>
    <name evidence="2" type="ORF">N782_06205</name>
</gene>
<organism evidence="2 3">
    <name type="scientific">Pontibacillus yanchengensis Y32</name>
    <dbReference type="NCBI Taxonomy" id="1385514"/>
    <lineage>
        <taxon>Bacteria</taxon>
        <taxon>Bacillati</taxon>
        <taxon>Bacillota</taxon>
        <taxon>Bacilli</taxon>
        <taxon>Bacillales</taxon>
        <taxon>Bacillaceae</taxon>
        <taxon>Pontibacillus</taxon>
    </lineage>
</organism>
<sequence>MKNPKKFLTYLISIMTITLCVSSYLYFKEYKEEQRQFDLFLNHFYHSLDMSIKKVDTLLEGKLEDEELNDAIGRLENELLKTNTIVDNGYSFLSHDIYPTRFFREASNFLYGYKMSGDVSFYVPPLSEDGQLDEEELTLLQTLKGYMVDTKNALYSSKTNQENPNITMSELKEIIITHINKDSTDIYQDAYQPD</sequence>
<evidence type="ECO:0000313" key="3">
    <source>
        <dbReference type="Proteomes" id="UP000030147"/>
    </source>
</evidence>
<dbReference type="eggNOG" id="ENOG502ZQ68">
    <property type="taxonomic scope" value="Bacteria"/>
</dbReference>
<reference evidence="2 3" key="1">
    <citation type="journal article" date="2015" name="Stand. Genomic Sci.">
        <title>High quality draft genome sequence of the moderately halophilic bacterium Pontibacillus yanchengensis Y32(T) and comparison among Pontibacillus genomes.</title>
        <authorList>
            <person name="Huang J."/>
            <person name="Qiao Z.X."/>
            <person name="Tang J.W."/>
            <person name="Wang G."/>
        </authorList>
    </citation>
    <scope>NUCLEOTIDE SEQUENCE [LARGE SCALE GENOMIC DNA]</scope>
    <source>
        <strain evidence="2 3">Y32</strain>
    </source>
</reference>
<dbReference type="Proteomes" id="UP000030147">
    <property type="component" value="Unassembled WGS sequence"/>
</dbReference>
<proteinExistence type="predicted"/>
<dbReference type="RefSeq" id="WP_036821313.1">
    <property type="nucleotide sequence ID" value="NZ_AVBF01000041.1"/>
</dbReference>
<keyword evidence="1" id="KW-0472">Membrane</keyword>
<dbReference type="OrthoDB" id="2974771at2"/>